<feature type="transmembrane region" description="Helical" evidence="1">
    <location>
        <begin position="112"/>
        <end position="133"/>
    </location>
</feature>
<evidence type="ECO:0000313" key="3">
    <source>
        <dbReference type="Proteomes" id="UP000018009"/>
    </source>
</evidence>
<proteinExistence type="predicted"/>
<evidence type="ECO:0008006" key="4">
    <source>
        <dbReference type="Google" id="ProtNLM"/>
    </source>
</evidence>
<keyword evidence="1" id="KW-0472">Membrane</keyword>
<dbReference type="Pfam" id="PF19700">
    <property type="entry name" value="DUF6198"/>
    <property type="match status" value="1"/>
</dbReference>
<dbReference type="AlphaFoldDB" id="R6KL99"/>
<dbReference type="PANTHER" id="PTHR40078:SF1">
    <property type="entry name" value="INTEGRAL MEMBRANE PROTEIN"/>
    <property type="match status" value="1"/>
</dbReference>
<dbReference type="Proteomes" id="UP000018009">
    <property type="component" value="Unassembled WGS sequence"/>
</dbReference>
<dbReference type="RefSeq" id="WP_022202501.1">
    <property type="nucleotide sequence ID" value="NZ_FR886044.1"/>
</dbReference>
<dbReference type="PANTHER" id="PTHR40078">
    <property type="entry name" value="INTEGRAL MEMBRANE PROTEIN-RELATED"/>
    <property type="match status" value="1"/>
</dbReference>
<name>R6KL99_9FIRM</name>
<evidence type="ECO:0000313" key="2">
    <source>
        <dbReference type="EMBL" id="CDB62902.1"/>
    </source>
</evidence>
<organism evidence="2 3">
    <name type="scientific">[Clostridium] clostridioforme CAG:132</name>
    <dbReference type="NCBI Taxonomy" id="1263065"/>
    <lineage>
        <taxon>Bacteria</taxon>
        <taxon>Bacillati</taxon>
        <taxon>Bacillota</taxon>
        <taxon>Clostridia</taxon>
        <taxon>Lachnospirales</taxon>
        <taxon>Lachnospiraceae</taxon>
        <taxon>Enterocloster</taxon>
    </lineage>
</organism>
<comment type="caution">
    <text evidence="2">The sequence shown here is derived from an EMBL/GenBank/DDBJ whole genome shotgun (WGS) entry which is preliminary data.</text>
</comment>
<protein>
    <recommendedName>
        <fullName evidence="4">Membrane protein YczE</fullName>
    </recommendedName>
</protein>
<dbReference type="InterPro" id="IPR038750">
    <property type="entry name" value="YczE/YyaS-like"/>
</dbReference>
<keyword evidence="1" id="KW-0812">Transmembrane</keyword>
<accession>R6KL99</accession>
<feature type="transmembrane region" description="Helical" evidence="1">
    <location>
        <begin position="53"/>
        <end position="72"/>
    </location>
</feature>
<dbReference type="EMBL" id="CBDY010000210">
    <property type="protein sequence ID" value="CDB62902.1"/>
    <property type="molecule type" value="Genomic_DNA"/>
</dbReference>
<sequence>MNVEKKRRLAARTEMMLIGNLLMGTAVGFLRMSRFGTDPFTCMNLGVSGTLRIQFGTYQLLVNVLLFLLVLVKAKDCIGAGTIVNMAGIGYIADIIVVMLTKAVGDVALLPMAVRVMMMAGAVVLCSFAAAMYMEANMGIAVYDALAVIIERKTGGKIPFKIARVATDFVCVIVGFAFGSIVGAATVITAAFMGPLIQWFQKNWIKKVIEKV</sequence>
<feature type="transmembrane region" description="Helical" evidence="1">
    <location>
        <begin position="169"/>
        <end position="193"/>
    </location>
</feature>
<evidence type="ECO:0000256" key="1">
    <source>
        <dbReference type="SAM" id="Phobius"/>
    </source>
</evidence>
<feature type="transmembrane region" description="Helical" evidence="1">
    <location>
        <begin position="79"/>
        <end position="100"/>
    </location>
</feature>
<gene>
    <name evidence="2" type="ORF">BN486_02883</name>
</gene>
<reference evidence="2" key="1">
    <citation type="submission" date="2012-11" db="EMBL/GenBank/DDBJ databases">
        <title>Dependencies among metagenomic species, viruses, plasmids and units of genetic variation.</title>
        <authorList>
            <person name="Nielsen H.B."/>
            <person name="Almeida M."/>
            <person name="Juncker A.S."/>
            <person name="Rasmussen S."/>
            <person name="Li J."/>
            <person name="Sunagawa S."/>
            <person name="Plichta D."/>
            <person name="Gautier L."/>
            <person name="Le Chatelier E."/>
            <person name="Peletier E."/>
            <person name="Bonde I."/>
            <person name="Nielsen T."/>
            <person name="Manichanh C."/>
            <person name="Arumugam M."/>
            <person name="Batto J."/>
            <person name="Santos M.B.Q.D."/>
            <person name="Blom N."/>
            <person name="Borruel N."/>
            <person name="Burgdorf K.S."/>
            <person name="Boumezbeur F."/>
            <person name="Casellas F."/>
            <person name="Dore J."/>
            <person name="Guarner F."/>
            <person name="Hansen T."/>
            <person name="Hildebrand F."/>
            <person name="Kaas R.S."/>
            <person name="Kennedy S."/>
            <person name="Kristiansen K."/>
            <person name="Kultima J.R."/>
            <person name="Leonard P."/>
            <person name="Levenez F."/>
            <person name="Lund O."/>
            <person name="Moumen B."/>
            <person name="Le Paslier D."/>
            <person name="Pons N."/>
            <person name="Pedersen O."/>
            <person name="Prifti E."/>
            <person name="Qin J."/>
            <person name="Raes J."/>
            <person name="Tap J."/>
            <person name="Tims S."/>
            <person name="Ussery D.W."/>
            <person name="Yamada T."/>
            <person name="MetaHit consortium"/>
            <person name="Renault P."/>
            <person name="Sicheritz-Ponten T."/>
            <person name="Bork P."/>
            <person name="Wang J."/>
            <person name="Brunak S."/>
            <person name="Ehrlich S.D."/>
        </authorList>
    </citation>
    <scope>NUCLEOTIDE SEQUENCE [LARGE SCALE GENOMIC DNA]</scope>
</reference>
<keyword evidence="1" id="KW-1133">Transmembrane helix</keyword>
<feature type="transmembrane region" description="Helical" evidence="1">
    <location>
        <begin position="15"/>
        <end position="33"/>
    </location>
</feature>